<keyword evidence="2" id="KW-0812">Transmembrane</keyword>
<feature type="region of interest" description="Disordered" evidence="1">
    <location>
        <begin position="169"/>
        <end position="196"/>
    </location>
</feature>
<dbReference type="OrthoDB" id="10466082at2759"/>
<organism evidence="3 4">
    <name type="scientific">Didymella glomerata</name>
    <dbReference type="NCBI Taxonomy" id="749621"/>
    <lineage>
        <taxon>Eukaryota</taxon>
        <taxon>Fungi</taxon>
        <taxon>Dikarya</taxon>
        <taxon>Ascomycota</taxon>
        <taxon>Pezizomycotina</taxon>
        <taxon>Dothideomycetes</taxon>
        <taxon>Pleosporomycetidae</taxon>
        <taxon>Pleosporales</taxon>
        <taxon>Pleosporineae</taxon>
        <taxon>Didymellaceae</taxon>
        <taxon>Didymella</taxon>
    </lineage>
</organism>
<reference evidence="3" key="1">
    <citation type="submission" date="2022-10" db="EMBL/GenBank/DDBJ databases">
        <title>Tapping the CABI collections for fungal endophytes: first genome assemblies for Collariella, Neodidymelliopsis, Ascochyta clinopodiicola, Didymella pomorum, Didymosphaeria variabile, Neocosmospora piperis and Neocucurbitaria cava.</title>
        <authorList>
            <person name="Hill R."/>
        </authorList>
    </citation>
    <scope>NUCLEOTIDE SEQUENCE</scope>
    <source>
        <strain evidence="3">IMI 360193</strain>
    </source>
</reference>
<evidence type="ECO:0000313" key="4">
    <source>
        <dbReference type="Proteomes" id="UP001140562"/>
    </source>
</evidence>
<proteinExistence type="predicted"/>
<keyword evidence="2" id="KW-0472">Membrane</keyword>
<dbReference type="EMBL" id="JAPEUV010000068">
    <property type="protein sequence ID" value="KAJ4334985.1"/>
    <property type="molecule type" value="Genomic_DNA"/>
</dbReference>
<evidence type="ECO:0000313" key="3">
    <source>
        <dbReference type="EMBL" id="KAJ4334985.1"/>
    </source>
</evidence>
<sequence length="196" mass="22953">MADFAGSEVGMVLLLFVLAFIWLSIIRTVARWTLLLAVHRTLLEQQQHQQHQQQQQQQQQELERQARLHFYLDNLRRRAMAAATAAEHAQHVQEDLAWAREMDDRGDRLQEAIQAYKPAVAARHAVEEGYEVYRRRDLEIKLGRLEEDAKHREDAAIFSKYDDKQQYRPAKDGLLYDSDDEDSEVIRGDKKGKKDK</sequence>
<comment type="caution">
    <text evidence="3">The sequence shown here is derived from an EMBL/GenBank/DDBJ whole genome shotgun (WGS) entry which is preliminary data.</text>
</comment>
<protein>
    <submittedName>
        <fullName evidence="3">Uncharacterized protein</fullName>
    </submittedName>
</protein>
<keyword evidence="2" id="KW-1133">Transmembrane helix</keyword>
<gene>
    <name evidence="3" type="ORF">N0V87_006478</name>
</gene>
<feature type="compositionally biased region" description="Basic and acidic residues" evidence="1">
    <location>
        <begin position="184"/>
        <end position="196"/>
    </location>
</feature>
<feature type="transmembrane region" description="Helical" evidence="2">
    <location>
        <begin position="12"/>
        <end position="30"/>
    </location>
</feature>
<name>A0A9W8WWN2_9PLEO</name>
<dbReference type="AlphaFoldDB" id="A0A9W8WWN2"/>
<evidence type="ECO:0000256" key="2">
    <source>
        <dbReference type="SAM" id="Phobius"/>
    </source>
</evidence>
<keyword evidence="4" id="KW-1185">Reference proteome</keyword>
<evidence type="ECO:0000256" key="1">
    <source>
        <dbReference type="SAM" id="MobiDB-lite"/>
    </source>
</evidence>
<dbReference type="Proteomes" id="UP001140562">
    <property type="component" value="Unassembled WGS sequence"/>
</dbReference>
<accession>A0A9W8WWN2</accession>